<feature type="domain" description="CUB" evidence="4">
    <location>
        <begin position="32"/>
        <end position="152"/>
    </location>
</feature>
<dbReference type="AlphaFoldDB" id="A0A1D1UJN7"/>
<evidence type="ECO:0000313" key="6">
    <source>
        <dbReference type="Proteomes" id="UP000186922"/>
    </source>
</evidence>
<dbReference type="SMART" id="SM00042">
    <property type="entry name" value="CUB"/>
    <property type="match status" value="1"/>
</dbReference>
<protein>
    <recommendedName>
        <fullName evidence="4">CUB domain-containing protein</fullName>
    </recommendedName>
</protein>
<organism evidence="5 6">
    <name type="scientific">Ramazzottius varieornatus</name>
    <name type="common">Water bear</name>
    <name type="synonym">Tardigrade</name>
    <dbReference type="NCBI Taxonomy" id="947166"/>
    <lineage>
        <taxon>Eukaryota</taxon>
        <taxon>Metazoa</taxon>
        <taxon>Ecdysozoa</taxon>
        <taxon>Tardigrada</taxon>
        <taxon>Eutardigrada</taxon>
        <taxon>Parachela</taxon>
        <taxon>Hypsibioidea</taxon>
        <taxon>Ramazzottiidae</taxon>
        <taxon>Ramazzottius</taxon>
    </lineage>
</organism>
<dbReference type="STRING" id="947166.A0A1D1UJN7"/>
<keyword evidence="1" id="KW-0677">Repeat</keyword>
<dbReference type="PROSITE" id="PS01180">
    <property type="entry name" value="CUB"/>
    <property type="match status" value="1"/>
</dbReference>
<dbReference type="FunFam" id="2.60.120.290:FF:000005">
    <property type="entry name" value="Procollagen C-endopeptidase enhancer 1"/>
    <property type="match status" value="1"/>
</dbReference>
<evidence type="ECO:0000256" key="3">
    <source>
        <dbReference type="PROSITE-ProRule" id="PRU00059"/>
    </source>
</evidence>
<evidence type="ECO:0000313" key="5">
    <source>
        <dbReference type="EMBL" id="GAU88740.1"/>
    </source>
</evidence>
<dbReference type="SUPFAM" id="SSF49854">
    <property type="entry name" value="Spermadhesin, CUB domain"/>
    <property type="match status" value="1"/>
</dbReference>
<dbReference type="Gene3D" id="2.60.120.290">
    <property type="entry name" value="Spermadhesin, CUB domain"/>
    <property type="match status" value="1"/>
</dbReference>
<dbReference type="PANTHER" id="PTHR24251">
    <property type="entry name" value="OVOCHYMASE-RELATED"/>
    <property type="match status" value="1"/>
</dbReference>
<keyword evidence="6" id="KW-1185">Reference proteome</keyword>
<comment type="caution">
    <text evidence="5">The sequence shown here is derived from an EMBL/GenBank/DDBJ whole genome shotgun (WGS) entry which is preliminary data.</text>
</comment>
<dbReference type="EMBL" id="BDGG01000001">
    <property type="protein sequence ID" value="GAU88740.1"/>
    <property type="molecule type" value="Genomic_DNA"/>
</dbReference>
<evidence type="ECO:0000256" key="1">
    <source>
        <dbReference type="ARBA" id="ARBA00022737"/>
    </source>
</evidence>
<dbReference type="InterPro" id="IPR000859">
    <property type="entry name" value="CUB_dom"/>
</dbReference>
<dbReference type="Pfam" id="PF00431">
    <property type="entry name" value="CUB"/>
    <property type="match status" value="1"/>
</dbReference>
<dbReference type="Proteomes" id="UP000186922">
    <property type="component" value="Unassembled WGS sequence"/>
</dbReference>
<evidence type="ECO:0000256" key="2">
    <source>
        <dbReference type="ARBA" id="ARBA00023157"/>
    </source>
</evidence>
<gene>
    <name evidence="5" type="primary">RvY_01378-1</name>
    <name evidence="5" type="synonym">RvY_01378.1</name>
    <name evidence="5" type="ORF">RvY_01378</name>
</gene>
<name>A0A1D1UJN7_RAMVA</name>
<reference evidence="5 6" key="1">
    <citation type="journal article" date="2016" name="Nat. Commun.">
        <title>Extremotolerant tardigrade genome and improved radiotolerance of human cultured cells by tardigrade-unique protein.</title>
        <authorList>
            <person name="Hashimoto T."/>
            <person name="Horikawa D.D."/>
            <person name="Saito Y."/>
            <person name="Kuwahara H."/>
            <person name="Kozuka-Hata H."/>
            <person name="Shin-I T."/>
            <person name="Minakuchi Y."/>
            <person name="Ohishi K."/>
            <person name="Motoyama A."/>
            <person name="Aizu T."/>
            <person name="Enomoto A."/>
            <person name="Kondo K."/>
            <person name="Tanaka S."/>
            <person name="Hara Y."/>
            <person name="Koshikawa S."/>
            <person name="Sagara H."/>
            <person name="Miura T."/>
            <person name="Yokobori S."/>
            <person name="Miyagawa K."/>
            <person name="Suzuki Y."/>
            <person name="Kubo T."/>
            <person name="Oyama M."/>
            <person name="Kohara Y."/>
            <person name="Fujiyama A."/>
            <person name="Arakawa K."/>
            <person name="Katayama T."/>
            <person name="Toyoda A."/>
            <person name="Kunieda T."/>
        </authorList>
    </citation>
    <scope>NUCLEOTIDE SEQUENCE [LARGE SCALE GENOMIC DNA]</scope>
    <source>
        <strain evidence="5 6">YOKOZUNA-1</strain>
    </source>
</reference>
<evidence type="ECO:0000259" key="4">
    <source>
        <dbReference type="PROSITE" id="PS01180"/>
    </source>
</evidence>
<comment type="caution">
    <text evidence="3">Lacks conserved residue(s) required for the propagation of feature annotation.</text>
</comment>
<dbReference type="InterPro" id="IPR035914">
    <property type="entry name" value="Sperma_CUB_dom_sf"/>
</dbReference>
<proteinExistence type="predicted"/>
<keyword evidence="2" id="KW-1015">Disulfide bond</keyword>
<accession>A0A1D1UJN7</accession>
<dbReference type="CDD" id="cd00041">
    <property type="entry name" value="CUB"/>
    <property type="match status" value="1"/>
</dbReference>
<dbReference type="OrthoDB" id="9971251at2759"/>
<sequence length="240" mass="26829">MSKLACRPFKFNVGNTYLLSLLMTTSVAAALCGGQVWLHDWQAQSIASPNYPGNYPDDIVCEWRIYANYGAQIKINATDFVLENSETCKSDYIQFFWGNGSPSTWKSGGDGDRFCGSEGPFDLVFKDNNLVMKFVTDKSRTNKGFNVSLSIFQICALLYEQPDFYGTPTTLEVFYESDILPSYGASPDTVYQSVEIAEGCKLMVCSDNKFEGTCHLYFRSNRIISPIYANWPRSASCACS</sequence>